<sequence length="664" mass="71254">MAGSFLRFPVLLATSTLLHQSVAQLVSLAVNPNALNPLQTCDRGYGRSKLIPKTLIENRLIRLYLVVTVDNKVYIYGGVSIISNGTTNTLWILNRYLRTVDFSTSRNLSDPSLIAAEPLPDFVPTFDEGAFWEDGQKLYVVAGLQGCWYHLTEQGSFVDSAWSLADLSGQSIYYYDVDSAQWAVDTALQNNSQTGLPMDSTFSWNYFGWNSRLAIGYVHNGIRAAGHKRLDPNSDVSTLDPGVPQIAEKFIASFNTSDWTWTNKTISSELVQSWSERGNLVFLPGTESNTGGLAVAVGGNTRPEIQYMSLRRVLMYDTGADEWFEQDTTAEGGTYPSPRASFCAVAMSAADGSSHNIYIYGGLQQSGDDALGDIWILTLPAFHWIPVSASSVPRSAPACAVVADRYLVTYGGLQRTIEWPIPARYDWPCDQAQSGLRLFDLTHLDWTSTYEAPPQQSSGSTKSPTTSNLYAIPNQVYGIIGGDAGGGATLTAPSTGFGTNTALASIFANAVKVSSTSSSTAFLVTSSNGSSGTASGAASATSAGSTAGSHSSNSHAGAIAGGVVGGVAGLVIILVAGLWFVRRRRRRANIPDTHKVSKGPHEADGMSLRKVDSTGKYEVDGNARHEVDGSERQEADGTERYEADGMETPREAGLLTHELEAPLR</sequence>
<dbReference type="Proteomes" id="UP001345827">
    <property type="component" value="Unassembled WGS sequence"/>
</dbReference>
<proteinExistence type="predicted"/>
<gene>
    <name evidence="8" type="ORF">LTR25_003781</name>
</gene>
<comment type="caution">
    <text evidence="8">The sequence shown here is derived from an EMBL/GenBank/DDBJ whole genome shotgun (WGS) entry which is preliminary data.</text>
</comment>
<evidence type="ECO:0000256" key="4">
    <source>
        <dbReference type="ARBA" id="ARBA00023136"/>
    </source>
</evidence>
<keyword evidence="9" id="KW-1185">Reference proteome</keyword>
<feature type="region of interest" description="Disordered" evidence="5">
    <location>
        <begin position="529"/>
        <end position="554"/>
    </location>
</feature>
<evidence type="ECO:0000313" key="8">
    <source>
        <dbReference type="EMBL" id="KAK5540076.1"/>
    </source>
</evidence>
<dbReference type="Gene3D" id="2.120.10.80">
    <property type="entry name" value="Kelch-type beta propeller"/>
    <property type="match status" value="1"/>
</dbReference>
<dbReference type="PANTHER" id="PTHR15549">
    <property type="entry name" value="PAIRED IMMUNOGLOBULIN-LIKE TYPE 2 RECEPTOR"/>
    <property type="match status" value="1"/>
</dbReference>
<feature type="region of interest" description="Disordered" evidence="5">
    <location>
        <begin position="591"/>
        <end position="664"/>
    </location>
</feature>
<evidence type="ECO:0000256" key="6">
    <source>
        <dbReference type="SAM" id="Phobius"/>
    </source>
</evidence>
<keyword evidence="2 6" id="KW-0812">Transmembrane</keyword>
<dbReference type="InterPro" id="IPR051694">
    <property type="entry name" value="Immunoregulatory_rcpt-like"/>
</dbReference>
<dbReference type="SUPFAM" id="SSF117281">
    <property type="entry name" value="Kelch motif"/>
    <property type="match status" value="1"/>
</dbReference>
<dbReference type="EMBL" id="JAXLQG010000005">
    <property type="protein sequence ID" value="KAK5540076.1"/>
    <property type="molecule type" value="Genomic_DNA"/>
</dbReference>
<evidence type="ECO:0000256" key="1">
    <source>
        <dbReference type="ARBA" id="ARBA00004167"/>
    </source>
</evidence>
<evidence type="ECO:0000256" key="2">
    <source>
        <dbReference type="ARBA" id="ARBA00022692"/>
    </source>
</evidence>
<dbReference type="GO" id="GO:0016020">
    <property type="term" value="C:membrane"/>
    <property type="evidence" value="ECO:0007669"/>
    <property type="project" value="UniProtKB-SubCell"/>
</dbReference>
<feature type="chain" id="PRO_5043519122" description="Kelch repeat protein" evidence="7">
    <location>
        <begin position="24"/>
        <end position="664"/>
    </location>
</feature>
<organism evidence="8 9">
    <name type="scientific">Vermiconidia calcicola</name>
    <dbReference type="NCBI Taxonomy" id="1690605"/>
    <lineage>
        <taxon>Eukaryota</taxon>
        <taxon>Fungi</taxon>
        <taxon>Dikarya</taxon>
        <taxon>Ascomycota</taxon>
        <taxon>Pezizomycotina</taxon>
        <taxon>Dothideomycetes</taxon>
        <taxon>Dothideomycetidae</taxon>
        <taxon>Mycosphaerellales</taxon>
        <taxon>Extremaceae</taxon>
        <taxon>Vermiconidia</taxon>
    </lineage>
</organism>
<protein>
    <recommendedName>
        <fullName evidence="10">Kelch repeat protein</fullName>
    </recommendedName>
</protein>
<evidence type="ECO:0000256" key="3">
    <source>
        <dbReference type="ARBA" id="ARBA00022989"/>
    </source>
</evidence>
<evidence type="ECO:0000256" key="5">
    <source>
        <dbReference type="SAM" id="MobiDB-lite"/>
    </source>
</evidence>
<keyword evidence="7" id="KW-0732">Signal</keyword>
<feature type="transmembrane region" description="Helical" evidence="6">
    <location>
        <begin position="559"/>
        <end position="581"/>
    </location>
</feature>
<dbReference type="GO" id="GO:0071944">
    <property type="term" value="C:cell periphery"/>
    <property type="evidence" value="ECO:0007669"/>
    <property type="project" value="UniProtKB-ARBA"/>
</dbReference>
<feature type="signal peptide" evidence="7">
    <location>
        <begin position="1"/>
        <end position="23"/>
    </location>
</feature>
<dbReference type="InterPro" id="IPR015915">
    <property type="entry name" value="Kelch-typ_b-propeller"/>
</dbReference>
<keyword evidence="3 6" id="KW-1133">Transmembrane helix</keyword>
<dbReference type="AlphaFoldDB" id="A0AAV9QCA7"/>
<accession>A0AAV9QCA7</accession>
<feature type="compositionally biased region" description="Basic and acidic residues" evidence="5">
    <location>
        <begin position="592"/>
        <end position="650"/>
    </location>
</feature>
<reference evidence="8 9" key="1">
    <citation type="submission" date="2023-06" db="EMBL/GenBank/DDBJ databases">
        <title>Black Yeasts Isolated from many extreme environments.</title>
        <authorList>
            <person name="Coleine C."/>
            <person name="Stajich J.E."/>
            <person name="Selbmann L."/>
        </authorList>
    </citation>
    <scope>NUCLEOTIDE SEQUENCE [LARGE SCALE GENOMIC DNA]</scope>
    <source>
        <strain evidence="8 9">CCFEE 5887</strain>
    </source>
</reference>
<comment type="subcellular location">
    <subcellularLocation>
        <location evidence="1">Membrane</location>
        <topology evidence="1">Single-pass membrane protein</topology>
    </subcellularLocation>
</comment>
<keyword evidence="4 6" id="KW-0472">Membrane</keyword>
<evidence type="ECO:0000313" key="9">
    <source>
        <dbReference type="Proteomes" id="UP001345827"/>
    </source>
</evidence>
<evidence type="ECO:0008006" key="10">
    <source>
        <dbReference type="Google" id="ProtNLM"/>
    </source>
</evidence>
<name>A0AAV9QCA7_9PEZI</name>
<evidence type="ECO:0000256" key="7">
    <source>
        <dbReference type="SAM" id="SignalP"/>
    </source>
</evidence>